<organism evidence="2">
    <name type="scientific">Mangrovimonas cancribranchiae</name>
    <dbReference type="NCBI Taxonomy" id="3080055"/>
    <lineage>
        <taxon>Bacteria</taxon>
        <taxon>Pseudomonadati</taxon>
        <taxon>Bacteroidota</taxon>
        <taxon>Flavobacteriia</taxon>
        <taxon>Flavobacteriales</taxon>
        <taxon>Flavobacteriaceae</taxon>
        <taxon>Mangrovimonas</taxon>
    </lineage>
</organism>
<reference evidence="2 3" key="1">
    <citation type="submission" date="2023-10" db="EMBL/GenBank/DDBJ databases">
        <title>Culture-based analysis of two novel bacteria associated with mangrove crab gills.</title>
        <authorList>
            <person name="Yang X."/>
            <person name="Garuglieri E."/>
            <person name="Van Goethem M.W."/>
            <person name="Fusi M."/>
            <person name="Marasco R."/>
            <person name="Daffonchio D.G."/>
        </authorList>
    </citation>
    <scope>NUCLEOTIDE SEQUENCE</scope>
    <source>
        <strain evidence="2">UG2-1</strain>
        <strain evidence="1">UG2-2</strain>
        <strain evidence="3">UG2_2</strain>
    </source>
</reference>
<dbReference type="EMBL" id="CP136924">
    <property type="protein sequence ID" value="WXA02604.1"/>
    <property type="molecule type" value="Genomic_DNA"/>
</dbReference>
<accession>A0AAU6P3Z7</accession>
<dbReference type="EMBL" id="CP136925">
    <property type="protein sequence ID" value="WXA12236.1"/>
    <property type="molecule type" value="Genomic_DNA"/>
</dbReference>
<proteinExistence type="predicted"/>
<dbReference type="RefSeq" id="WP_338731202.1">
    <property type="nucleotide sequence ID" value="NZ_CP136924.1"/>
</dbReference>
<evidence type="ECO:0000313" key="1">
    <source>
        <dbReference type="EMBL" id="WXA02604.1"/>
    </source>
</evidence>
<evidence type="ECO:0000313" key="3">
    <source>
        <dbReference type="Proteomes" id="UP001368318"/>
    </source>
</evidence>
<keyword evidence="3" id="KW-1185">Reference proteome</keyword>
<dbReference type="AlphaFoldDB" id="A0AAU6P3Z7"/>
<gene>
    <name evidence="2" type="ORF">R3L15_08890</name>
    <name evidence="1" type="ORF">R3L16_12700</name>
</gene>
<dbReference type="KEGG" id="mcaa:R3L15_08890"/>
<protein>
    <submittedName>
        <fullName evidence="2">Uncharacterized protein</fullName>
    </submittedName>
</protein>
<name>A0AAU6P3Z7_9FLAO</name>
<dbReference type="Proteomes" id="UP001368318">
    <property type="component" value="Chromosome"/>
</dbReference>
<sequence length="128" mass="15815">MINTDIHNNKIIFENITFNLYNQYFLEIKQIIFLKEKMIIRGMPKRQNTPPCNYLDENFSRNNIFIFNFQGEILHNFGSRKEIDNFMSYPDYIEIRKDYLKLYYQSNYEVWYDIDSGKKIKEEYVYKK</sequence>
<evidence type="ECO:0000313" key="2">
    <source>
        <dbReference type="EMBL" id="WXA12236.1"/>
    </source>
</evidence>